<gene>
    <name evidence="3" type="ORF">I551_7542</name>
</gene>
<dbReference type="EMBL" id="JAOL01000186">
    <property type="protein sequence ID" value="EUA85962.1"/>
    <property type="molecule type" value="Genomic_DNA"/>
</dbReference>
<name>A0ABP3A7U0_MYCUL</name>
<feature type="transmembrane region" description="Helical" evidence="2">
    <location>
        <begin position="54"/>
        <end position="73"/>
    </location>
</feature>
<sequence>MPAADAPAATPATSRPKQQWGHTLAQQAATVSAKLSPVVRRAGDRVAAASPTTLLLTLLSVLLASSIVAALTFKGSLGVASIVVFIPMLSAAIGATTMRFLADRRKSQAQRENAREETRALHQIEYTLDYVDAKLTTALTQFGTDRHNEAVIGMFQAKAATELYLGQAPRSERRSSPEAAPEHIDLVSQYGLDELLTPRGIGSHSARRQHQTAPARKRWCDCASYGDLCTHPLSVSTWPIIRSAVTELADLDGEATDPDMPAA</sequence>
<feature type="compositionally biased region" description="Low complexity" evidence="1">
    <location>
        <begin position="1"/>
        <end position="13"/>
    </location>
</feature>
<reference evidence="3 4" key="1">
    <citation type="submission" date="2014-01" db="EMBL/GenBank/DDBJ databases">
        <authorList>
            <person name="Dobos K."/>
            <person name="Lenaerts A."/>
            <person name="Ordway D."/>
            <person name="DeGroote M.A."/>
            <person name="Parker T."/>
            <person name="Sizemore C."/>
            <person name="Tallon L.J."/>
            <person name="Sadzewicz L.K."/>
            <person name="Sengamalay N."/>
            <person name="Fraser C.M."/>
            <person name="Hine E."/>
            <person name="Shefchek K.A."/>
            <person name="Das S.P."/>
            <person name="Tettelin H."/>
        </authorList>
    </citation>
    <scope>NUCLEOTIDE SEQUENCE [LARGE SCALE GENOMIC DNA]</scope>
    <source>
        <strain evidence="3 4">Harvey</strain>
    </source>
</reference>
<comment type="caution">
    <text evidence="3">The sequence shown here is derived from an EMBL/GenBank/DDBJ whole genome shotgun (WGS) entry which is preliminary data.</text>
</comment>
<organism evidence="3 4">
    <name type="scientific">Mycobacterium ulcerans str. Harvey</name>
    <dbReference type="NCBI Taxonomy" id="1299332"/>
    <lineage>
        <taxon>Bacteria</taxon>
        <taxon>Bacillati</taxon>
        <taxon>Actinomycetota</taxon>
        <taxon>Actinomycetes</taxon>
        <taxon>Mycobacteriales</taxon>
        <taxon>Mycobacteriaceae</taxon>
        <taxon>Mycobacterium</taxon>
        <taxon>Mycobacterium ulcerans group</taxon>
    </lineage>
</organism>
<keyword evidence="2" id="KW-0472">Membrane</keyword>
<accession>A0ABP3A7U0</accession>
<feature type="transmembrane region" description="Helical" evidence="2">
    <location>
        <begin position="79"/>
        <end position="102"/>
    </location>
</feature>
<proteinExistence type="predicted"/>
<evidence type="ECO:0000313" key="3">
    <source>
        <dbReference type="EMBL" id="EUA85962.1"/>
    </source>
</evidence>
<evidence type="ECO:0000256" key="2">
    <source>
        <dbReference type="SAM" id="Phobius"/>
    </source>
</evidence>
<keyword evidence="2" id="KW-0812">Transmembrane</keyword>
<evidence type="ECO:0000256" key="1">
    <source>
        <dbReference type="SAM" id="MobiDB-lite"/>
    </source>
</evidence>
<evidence type="ECO:0000313" key="4">
    <source>
        <dbReference type="Proteomes" id="UP000020681"/>
    </source>
</evidence>
<keyword evidence="2" id="KW-1133">Transmembrane helix</keyword>
<keyword evidence="4" id="KW-1185">Reference proteome</keyword>
<protein>
    <submittedName>
        <fullName evidence="3">Uncharacterized protein</fullName>
    </submittedName>
</protein>
<dbReference type="Proteomes" id="UP000020681">
    <property type="component" value="Unassembled WGS sequence"/>
</dbReference>
<feature type="region of interest" description="Disordered" evidence="1">
    <location>
        <begin position="1"/>
        <end position="20"/>
    </location>
</feature>